<feature type="chain" id="PRO_5008147817" evidence="1">
    <location>
        <begin position="20"/>
        <end position="215"/>
    </location>
</feature>
<feature type="signal peptide" evidence="1">
    <location>
        <begin position="1"/>
        <end position="19"/>
    </location>
</feature>
<organism evidence="2 3">
    <name type="scientific">Globodera pallida</name>
    <name type="common">Potato cyst nematode worm</name>
    <name type="synonym">Heterodera pallida</name>
    <dbReference type="NCBI Taxonomy" id="36090"/>
    <lineage>
        <taxon>Eukaryota</taxon>
        <taxon>Metazoa</taxon>
        <taxon>Ecdysozoa</taxon>
        <taxon>Nematoda</taxon>
        <taxon>Chromadorea</taxon>
        <taxon>Rhabditida</taxon>
        <taxon>Tylenchina</taxon>
        <taxon>Tylenchomorpha</taxon>
        <taxon>Tylenchoidea</taxon>
        <taxon>Heteroderidae</taxon>
        <taxon>Heteroderinae</taxon>
        <taxon>Globodera</taxon>
    </lineage>
</organism>
<keyword evidence="1" id="KW-0732">Signal</keyword>
<keyword evidence="2" id="KW-1185">Reference proteome</keyword>
<evidence type="ECO:0000256" key="1">
    <source>
        <dbReference type="SAM" id="SignalP"/>
    </source>
</evidence>
<name>A0A183CMW0_GLOPA</name>
<dbReference type="Proteomes" id="UP000050741">
    <property type="component" value="Unassembled WGS sequence"/>
</dbReference>
<dbReference type="AlphaFoldDB" id="A0A183CMW0"/>
<reference evidence="2" key="1">
    <citation type="submission" date="2014-05" db="EMBL/GenBank/DDBJ databases">
        <title>The genome and life-stage specific transcriptomes of Globodera pallida elucidate key aspects of plant parasitism by a cyst nematode.</title>
        <authorList>
            <person name="Cotton J.A."/>
            <person name="Lilley C.J."/>
            <person name="Jones L.M."/>
            <person name="Kikuchi T."/>
            <person name="Reid A.J."/>
            <person name="Thorpe P."/>
            <person name="Tsai I.J."/>
            <person name="Beasley H."/>
            <person name="Blok V."/>
            <person name="Cock P.J.A."/>
            <person name="Van den Akker S.E."/>
            <person name="Holroyd N."/>
            <person name="Hunt M."/>
            <person name="Mantelin S."/>
            <person name="Naghra H."/>
            <person name="Pain A."/>
            <person name="Palomares-Rius J.E."/>
            <person name="Zarowiecki M."/>
            <person name="Berriman M."/>
            <person name="Jones J.T."/>
            <person name="Urwin P.E."/>
        </authorList>
    </citation>
    <scope>NUCLEOTIDE SEQUENCE [LARGE SCALE GENOMIC DNA]</scope>
    <source>
        <strain evidence="2">Lindley</strain>
    </source>
</reference>
<dbReference type="WBParaSite" id="GPLIN_001421700">
    <property type="protein sequence ID" value="GPLIN_001421700"/>
    <property type="gene ID" value="GPLIN_001421700"/>
</dbReference>
<accession>A0A183CMW0</accession>
<reference evidence="3" key="2">
    <citation type="submission" date="2016-06" db="UniProtKB">
        <authorList>
            <consortium name="WormBaseParasite"/>
        </authorList>
    </citation>
    <scope>IDENTIFICATION</scope>
</reference>
<evidence type="ECO:0000313" key="2">
    <source>
        <dbReference type="Proteomes" id="UP000050741"/>
    </source>
</evidence>
<evidence type="ECO:0000313" key="3">
    <source>
        <dbReference type="WBParaSite" id="GPLIN_001421700"/>
    </source>
</evidence>
<proteinExistence type="predicted"/>
<protein>
    <submittedName>
        <fullName evidence="3">Secreted protein</fullName>
    </submittedName>
</protein>
<sequence>MFYFLSVLIVAFMARGTKSINRTNDFVSESAVFAGPSTGEEVGIGTPQNASSLSAAASSEEKSAMALRLRGRPGAIGQSDRIGLIGINNRTTLELRDQRDPKRILNNHKTVLEDVEIYRSGRHRQLLNMSKRGESHVTNTSGDLPMRIGGVKNSSGGFAYSLGWGGPPRGHRPANLSDPWKERYQNEQLEQNLDELEMYPKEELKLCRMQEQHLL</sequence>